<evidence type="ECO:0000256" key="1">
    <source>
        <dbReference type="SAM" id="MobiDB-lite"/>
    </source>
</evidence>
<dbReference type="Proteomes" id="UP001157034">
    <property type="component" value="Unassembled WGS sequence"/>
</dbReference>
<evidence type="ECO:0000313" key="2">
    <source>
        <dbReference type="EMBL" id="GMA94681.1"/>
    </source>
</evidence>
<dbReference type="EMBL" id="BSVB01000001">
    <property type="protein sequence ID" value="GMA94681.1"/>
    <property type="molecule type" value="Genomic_DNA"/>
</dbReference>
<accession>A0ABQ6K4N5</accession>
<feature type="region of interest" description="Disordered" evidence="1">
    <location>
        <begin position="1"/>
        <end position="36"/>
    </location>
</feature>
<organism evidence="2 3">
    <name type="scientific">Pseudolysinimonas kribbensis</name>
    <dbReference type="NCBI Taxonomy" id="433641"/>
    <lineage>
        <taxon>Bacteria</taxon>
        <taxon>Bacillati</taxon>
        <taxon>Actinomycetota</taxon>
        <taxon>Actinomycetes</taxon>
        <taxon>Micrococcales</taxon>
        <taxon>Microbacteriaceae</taxon>
        <taxon>Pseudolysinimonas</taxon>
    </lineage>
</organism>
<name>A0ABQ6K4N5_9MICO</name>
<sequence length="107" mass="11326">MEGPQRGEHEHRGGDPGLAEGFDDVDPVGAGQPAVDDEGVELAVACGLEPGPGIRAERHRIALFEDAAHHRAEIAIVFDQQQTGSCVVHAGSSVKDAPYLASRNFRC</sequence>
<gene>
    <name evidence="2" type="ORF">GCM10025881_15050</name>
</gene>
<proteinExistence type="predicted"/>
<keyword evidence="3" id="KW-1185">Reference proteome</keyword>
<comment type="caution">
    <text evidence="2">The sequence shown here is derived from an EMBL/GenBank/DDBJ whole genome shotgun (WGS) entry which is preliminary data.</text>
</comment>
<protein>
    <submittedName>
        <fullName evidence="2">Uncharacterized protein</fullName>
    </submittedName>
</protein>
<feature type="compositionally biased region" description="Basic and acidic residues" evidence="1">
    <location>
        <begin position="1"/>
        <end position="14"/>
    </location>
</feature>
<reference evidence="3" key="1">
    <citation type="journal article" date="2019" name="Int. J. Syst. Evol. Microbiol.">
        <title>The Global Catalogue of Microorganisms (GCM) 10K type strain sequencing project: providing services to taxonomists for standard genome sequencing and annotation.</title>
        <authorList>
            <consortium name="The Broad Institute Genomics Platform"/>
            <consortium name="The Broad Institute Genome Sequencing Center for Infectious Disease"/>
            <person name="Wu L."/>
            <person name="Ma J."/>
        </authorList>
    </citation>
    <scope>NUCLEOTIDE SEQUENCE [LARGE SCALE GENOMIC DNA]</scope>
    <source>
        <strain evidence="3">NBRC 108894</strain>
    </source>
</reference>
<evidence type="ECO:0000313" key="3">
    <source>
        <dbReference type="Proteomes" id="UP001157034"/>
    </source>
</evidence>